<accession>A0ACC3A7F7</accession>
<reference evidence="1" key="1">
    <citation type="submission" date="2022-10" db="EMBL/GenBank/DDBJ databases">
        <title>Culturing micro-colonial fungi from biological soil crusts in the Mojave desert and describing Neophaeococcomyces mojavensis, and introducing the new genera and species Taxawa tesnikishii.</title>
        <authorList>
            <person name="Kurbessoian T."/>
            <person name="Stajich J.E."/>
        </authorList>
    </citation>
    <scope>NUCLEOTIDE SEQUENCE</scope>
    <source>
        <strain evidence="1">JES_112</strain>
    </source>
</reference>
<dbReference type="Proteomes" id="UP001172386">
    <property type="component" value="Unassembled WGS sequence"/>
</dbReference>
<proteinExistence type="predicted"/>
<evidence type="ECO:0000313" key="2">
    <source>
        <dbReference type="Proteomes" id="UP001172386"/>
    </source>
</evidence>
<dbReference type="EMBL" id="JAPDRQ010000075">
    <property type="protein sequence ID" value="KAJ9656610.1"/>
    <property type="molecule type" value="Genomic_DNA"/>
</dbReference>
<name>A0ACC3A7F7_9EURO</name>
<organism evidence="1 2">
    <name type="scientific">Neophaeococcomyces mojaviensis</name>
    <dbReference type="NCBI Taxonomy" id="3383035"/>
    <lineage>
        <taxon>Eukaryota</taxon>
        <taxon>Fungi</taxon>
        <taxon>Dikarya</taxon>
        <taxon>Ascomycota</taxon>
        <taxon>Pezizomycotina</taxon>
        <taxon>Eurotiomycetes</taxon>
        <taxon>Chaetothyriomycetidae</taxon>
        <taxon>Chaetothyriales</taxon>
        <taxon>Chaetothyriales incertae sedis</taxon>
        <taxon>Neophaeococcomyces</taxon>
    </lineage>
</organism>
<evidence type="ECO:0000313" key="1">
    <source>
        <dbReference type="EMBL" id="KAJ9656610.1"/>
    </source>
</evidence>
<gene>
    <name evidence="1" type="ORF">H2198_004844</name>
</gene>
<protein>
    <submittedName>
        <fullName evidence="1">Uncharacterized protein</fullName>
    </submittedName>
</protein>
<sequence>MQAPQGQDISPDDVFIAVMGLTGSGKSTFIQQCTQQNVPIGHRLKSFTASVSGYSFTYEGYSVHLIDTPGFDDTHRTESSVLQEIVYWLSTAYQPNQSDGSNGFLLNGIIYCQAIAGPRWTGSSTRSLRILQAICGSANHDAVTVVSTFWDIADRNLAHEHEKQLLTSPDMLGPIFTTRPKATHFRQDSGYRSAAKILNFIINRNKKFILQIQRELASPNATLSNTRAGREAARLWEEDIEAVQRRINDARAEIATSTDEFPELEWEIAQYRLDISSSQTALNELALSRHDLLEKWTQRNNEEVHALDVELERCRKQILKLQKTNAIDYLQEARLRESELVVQRAAKIAGRGINWSAVQAGVSGVGVALAVLPLTGLCNVM</sequence>
<keyword evidence="2" id="KW-1185">Reference proteome</keyword>
<comment type="caution">
    <text evidence="1">The sequence shown here is derived from an EMBL/GenBank/DDBJ whole genome shotgun (WGS) entry which is preliminary data.</text>
</comment>